<feature type="domain" description="Leucine-rich repeat-containing N-terminal plant-type" evidence="11">
    <location>
        <begin position="31"/>
        <end position="68"/>
    </location>
</feature>
<evidence type="ECO:0008006" key="15">
    <source>
        <dbReference type="Google" id="ProtNLM"/>
    </source>
</evidence>
<dbReference type="SMART" id="SM00364">
    <property type="entry name" value="LRR_BAC"/>
    <property type="match status" value="6"/>
</dbReference>
<evidence type="ECO:0000259" key="12">
    <source>
        <dbReference type="Pfam" id="PF23598"/>
    </source>
</evidence>
<evidence type="ECO:0000256" key="9">
    <source>
        <dbReference type="ARBA" id="ARBA00023180"/>
    </source>
</evidence>
<keyword evidence="3" id="KW-0433">Leucine-rich repeat</keyword>
<dbReference type="GO" id="GO:0016020">
    <property type="term" value="C:membrane"/>
    <property type="evidence" value="ECO:0007669"/>
    <property type="project" value="UniProtKB-SubCell"/>
</dbReference>
<sequence length="851" mass="93634">MMSPIHLKLIILMVCVALKVVGGEHEIKCLEREREALLRFKASLHDPSGMLSSWTTVHCCQWKGIRCNNLTGNIVSLDLHGEYDYDETQSGPYISGEIHESLVELQQLKYLNISHNYFSNIPEFLASLSNLRYLDLSWDYFDGKIPSQFGSLSHLKYLNLAGNDLEGSIPPQLGNLSKLQYLDLSYNYFEGNIPSQLGNLPKLEHLDLSSNYFEGNIPSELGNLSNLQQLYLEGSYNGVLEINEGGKWLSNLISLTHLYLISIHGLTSSHSWLQKLPKLRELGLIDCSLSDHFILSSRPSKFNVSTSLLAFDLSQNTFTSPMIFKWVTNITSNLVELDLAGNNLKDSVSNHFGMAMNSLQHLDLSFNNFKGDVLKSFMNICTLQSLNMTENNLSEDLPSILHHLSSGCIGYSLQDLDLTHNRITGSLSNLSTFPALKSLYLSRNQLNGKIAKGNKLPTQLEILSISENFLEGGIPKSFGNACALHSFDMDGNNLSDELSLIIHHLSGCTKYSLQELSLEANQINGTLPDLSTFSALKSLDLSFNRLNGKITEGTKLPTQLESLSIRSNFLEGGIPKSFGNACTLSILDMSNNSLSDELSTIIHHLSGCAKYSLQGLNLEANQINGTLPDLSTFPALKSLYLSRNQLNGKIAEGNKLPTQLEILSISENFLEGGIPKSFGNACALHSFDMDGNNLSDELSLIIHHLSGCTKYSLQELSLEANQINGTLPDLSTFSALKSLDLSFNRLNGKITEGTKLPTQLESLSIRSNFLEGGIPKSFGNACALSILDMSNNSLSDELSTIIHHLSGCAKYSLQGLNLEANQINGTLPDLSTFSALKSLDLSFNRLNGKIT</sequence>
<accession>A0AAQ3S332</accession>
<gene>
    <name evidence="13" type="ORF">V8G54_013243</name>
</gene>
<evidence type="ECO:0000259" key="11">
    <source>
        <dbReference type="Pfam" id="PF08263"/>
    </source>
</evidence>
<evidence type="ECO:0000256" key="1">
    <source>
        <dbReference type="ARBA" id="ARBA00004479"/>
    </source>
</evidence>
<dbReference type="InterPro" id="IPR003591">
    <property type="entry name" value="Leu-rich_rpt_typical-subtyp"/>
</dbReference>
<name>A0AAQ3S332_VIGMU</name>
<dbReference type="InterPro" id="IPR013210">
    <property type="entry name" value="LRR_N_plant-typ"/>
</dbReference>
<comment type="subcellular location">
    <subcellularLocation>
        <location evidence="1">Membrane</location>
        <topology evidence="1">Single-pass type I membrane protein</topology>
    </subcellularLocation>
</comment>
<keyword evidence="8" id="KW-0472">Membrane</keyword>
<comment type="similarity">
    <text evidence="2">Belongs to the RLP family.</text>
</comment>
<dbReference type="Pfam" id="PF13516">
    <property type="entry name" value="LRR_6"/>
    <property type="match status" value="1"/>
</dbReference>
<protein>
    <recommendedName>
        <fullName evidence="15">Leucine-rich repeat-containing N-terminal plant-type domain-containing protein</fullName>
    </recommendedName>
</protein>
<dbReference type="InterPro" id="IPR053211">
    <property type="entry name" value="DNA_repair-toleration"/>
</dbReference>
<dbReference type="Pfam" id="PF23598">
    <property type="entry name" value="LRR_14"/>
    <property type="match status" value="1"/>
</dbReference>
<dbReference type="FunFam" id="3.80.10.10:FF:000275">
    <property type="entry name" value="Leucine-rich repeat receptor-like protein kinase"/>
    <property type="match status" value="1"/>
</dbReference>
<dbReference type="AlphaFoldDB" id="A0AAQ3S332"/>
<dbReference type="Proteomes" id="UP001374535">
    <property type="component" value="Chromosome 4"/>
</dbReference>
<keyword evidence="14" id="KW-1185">Reference proteome</keyword>
<evidence type="ECO:0000256" key="4">
    <source>
        <dbReference type="ARBA" id="ARBA00022692"/>
    </source>
</evidence>
<dbReference type="InterPro" id="IPR055414">
    <property type="entry name" value="LRR_R13L4/SHOC2-like"/>
</dbReference>
<keyword evidence="5 10" id="KW-0732">Signal</keyword>
<dbReference type="SUPFAM" id="SSF52047">
    <property type="entry name" value="RNI-like"/>
    <property type="match status" value="1"/>
</dbReference>
<dbReference type="InterPro" id="IPR032675">
    <property type="entry name" value="LRR_dom_sf"/>
</dbReference>
<keyword evidence="4" id="KW-0812">Transmembrane</keyword>
<dbReference type="EMBL" id="CP144697">
    <property type="protein sequence ID" value="WVZ15677.1"/>
    <property type="molecule type" value="Genomic_DNA"/>
</dbReference>
<proteinExistence type="inferred from homology"/>
<dbReference type="PANTHER" id="PTHR48060:SF21">
    <property type="entry name" value="L DOMAIN-LIKE PROTEIN"/>
    <property type="match status" value="1"/>
</dbReference>
<evidence type="ECO:0000256" key="3">
    <source>
        <dbReference type="ARBA" id="ARBA00022614"/>
    </source>
</evidence>
<dbReference type="SMART" id="SM00369">
    <property type="entry name" value="LRR_TYP"/>
    <property type="match status" value="8"/>
</dbReference>
<evidence type="ECO:0000256" key="6">
    <source>
        <dbReference type="ARBA" id="ARBA00022737"/>
    </source>
</evidence>
<evidence type="ECO:0000256" key="7">
    <source>
        <dbReference type="ARBA" id="ARBA00022989"/>
    </source>
</evidence>
<dbReference type="SUPFAM" id="SSF52058">
    <property type="entry name" value="L domain-like"/>
    <property type="match status" value="2"/>
</dbReference>
<dbReference type="InterPro" id="IPR001611">
    <property type="entry name" value="Leu-rich_rpt"/>
</dbReference>
<keyword evidence="7" id="KW-1133">Transmembrane helix</keyword>
<evidence type="ECO:0000313" key="13">
    <source>
        <dbReference type="EMBL" id="WVZ15677.1"/>
    </source>
</evidence>
<keyword evidence="6" id="KW-0677">Repeat</keyword>
<evidence type="ECO:0000256" key="10">
    <source>
        <dbReference type="SAM" id="SignalP"/>
    </source>
</evidence>
<dbReference type="InterPro" id="IPR025875">
    <property type="entry name" value="Leu-rich_rpt_4"/>
</dbReference>
<evidence type="ECO:0000256" key="2">
    <source>
        <dbReference type="ARBA" id="ARBA00009592"/>
    </source>
</evidence>
<dbReference type="FunFam" id="3.80.10.10:FF:000095">
    <property type="entry name" value="LRR receptor-like serine/threonine-protein kinase GSO1"/>
    <property type="match status" value="1"/>
</dbReference>
<keyword evidence="9" id="KW-0325">Glycoprotein</keyword>
<feature type="domain" description="Disease resistance R13L4/SHOC-2-like LRR" evidence="12">
    <location>
        <begin position="172"/>
        <end position="283"/>
    </location>
</feature>
<evidence type="ECO:0000313" key="14">
    <source>
        <dbReference type="Proteomes" id="UP001374535"/>
    </source>
</evidence>
<dbReference type="PANTHER" id="PTHR48060">
    <property type="entry name" value="DNA DAMAGE-REPAIR/TOLERATION PROTEIN DRT100"/>
    <property type="match status" value="1"/>
</dbReference>
<evidence type="ECO:0000256" key="5">
    <source>
        <dbReference type="ARBA" id="ARBA00022729"/>
    </source>
</evidence>
<evidence type="ECO:0000256" key="8">
    <source>
        <dbReference type="ARBA" id="ARBA00023136"/>
    </source>
</evidence>
<dbReference type="Pfam" id="PF12799">
    <property type="entry name" value="LRR_4"/>
    <property type="match status" value="1"/>
</dbReference>
<dbReference type="PROSITE" id="PS51450">
    <property type="entry name" value="LRR"/>
    <property type="match status" value="2"/>
</dbReference>
<dbReference type="Pfam" id="PF08263">
    <property type="entry name" value="LRRNT_2"/>
    <property type="match status" value="1"/>
</dbReference>
<feature type="chain" id="PRO_5042912398" description="Leucine-rich repeat-containing N-terminal plant-type domain-containing protein" evidence="10">
    <location>
        <begin position="24"/>
        <end position="851"/>
    </location>
</feature>
<reference evidence="13 14" key="1">
    <citation type="journal article" date="2023" name="Life. Sci Alliance">
        <title>Evolutionary insights into 3D genome organization and epigenetic landscape of Vigna mungo.</title>
        <authorList>
            <person name="Junaid A."/>
            <person name="Singh B."/>
            <person name="Bhatia S."/>
        </authorList>
    </citation>
    <scope>NUCLEOTIDE SEQUENCE [LARGE SCALE GENOMIC DNA]</scope>
    <source>
        <strain evidence="13">Urdbean</strain>
    </source>
</reference>
<feature type="signal peptide" evidence="10">
    <location>
        <begin position="1"/>
        <end position="23"/>
    </location>
</feature>
<dbReference type="Gene3D" id="3.80.10.10">
    <property type="entry name" value="Ribonuclease Inhibitor"/>
    <property type="match status" value="7"/>
</dbReference>
<dbReference type="Pfam" id="PF00560">
    <property type="entry name" value="LRR_1"/>
    <property type="match status" value="8"/>
</dbReference>
<organism evidence="13 14">
    <name type="scientific">Vigna mungo</name>
    <name type="common">Black gram</name>
    <name type="synonym">Phaseolus mungo</name>
    <dbReference type="NCBI Taxonomy" id="3915"/>
    <lineage>
        <taxon>Eukaryota</taxon>
        <taxon>Viridiplantae</taxon>
        <taxon>Streptophyta</taxon>
        <taxon>Embryophyta</taxon>
        <taxon>Tracheophyta</taxon>
        <taxon>Spermatophyta</taxon>
        <taxon>Magnoliopsida</taxon>
        <taxon>eudicotyledons</taxon>
        <taxon>Gunneridae</taxon>
        <taxon>Pentapetalae</taxon>
        <taxon>rosids</taxon>
        <taxon>fabids</taxon>
        <taxon>Fabales</taxon>
        <taxon>Fabaceae</taxon>
        <taxon>Papilionoideae</taxon>
        <taxon>50 kb inversion clade</taxon>
        <taxon>NPAAA clade</taxon>
        <taxon>indigoferoid/millettioid clade</taxon>
        <taxon>Phaseoleae</taxon>
        <taxon>Vigna</taxon>
    </lineage>
</organism>